<protein>
    <submittedName>
        <fullName evidence="2">Uncharacterized protein</fullName>
    </submittedName>
</protein>
<dbReference type="Proteomes" id="UP000623467">
    <property type="component" value="Unassembled WGS sequence"/>
</dbReference>
<keyword evidence="1" id="KW-0732">Signal</keyword>
<dbReference type="PROSITE" id="PS50231">
    <property type="entry name" value="RICIN_B_LECTIN"/>
    <property type="match status" value="1"/>
</dbReference>
<evidence type="ECO:0000313" key="3">
    <source>
        <dbReference type="Proteomes" id="UP000623467"/>
    </source>
</evidence>
<organism evidence="2 3">
    <name type="scientific">Mycena sanguinolenta</name>
    <dbReference type="NCBI Taxonomy" id="230812"/>
    <lineage>
        <taxon>Eukaryota</taxon>
        <taxon>Fungi</taxon>
        <taxon>Dikarya</taxon>
        <taxon>Basidiomycota</taxon>
        <taxon>Agaricomycotina</taxon>
        <taxon>Agaricomycetes</taxon>
        <taxon>Agaricomycetidae</taxon>
        <taxon>Agaricales</taxon>
        <taxon>Marasmiineae</taxon>
        <taxon>Mycenaceae</taxon>
        <taxon>Mycena</taxon>
    </lineage>
</organism>
<sequence>MNFARLAILSALVATTSVSATKCTLFGNVTLFWGTVEDTPTTAIPLGFGTGPTDAEGNVLLATSEGVPAETFGVFVCGTANPSGGGGGGSGTAGPSTMLSLIGQPGPGFSGNCLTASGLDTSNITISLQSCINGITNTPEASQQWQVTLNGTTLDSLVFLGDQSNSVLPFGSAFNYVPSLVGPDAADGDYVSLDFSPGAVTPSETAEGLLVNFV</sequence>
<keyword evidence="3" id="KW-1185">Reference proteome</keyword>
<feature type="chain" id="PRO_5034898309" evidence="1">
    <location>
        <begin position="21"/>
        <end position="214"/>
    </location>
</feature>
<accession>A0A8H6YWV7</accession>
<dbReference type="EMBL" id="JACAZH010000006">
    <property type="protein sequence ID" value="KAF7366286.1"/>
    <property type="molecule type" value="Genomic_DNA"/>
</dbReference>
<comment type="caution">
    <text evidence="2">The sequence shown here is derived from an EMBL/GenBank/DDBJ whole genome shotgun (WGS) entry which is preliminary data.</text>
</comment>
<name>A0A8H6YWV7_9AGAR</name>
<proteinExistence type="predicted"/>
<reference evidence="2" key="1">
    <citation type="submission" date="2020-05" db="EMBL/GenBank/DDBJ databases">
        <title>Mycena genomes resolve the evolution of fungal bioluminescence.</title>
        <authorList>
            <person name="Tsai I.J."/>
        </authorList>
    </citation>
    <scope>NUCLEOTIDE SEQUENCE</scope>
    <source>
        <strain evidence="2">160909Yilan</strain>
    </source>
</reference>
<feature type="signal peptide" evidence="1">
    <location>
        <begin position="1"/>
        <end position="20"/>
    </location>
</feature>
<dbReference type="AlphaFoldDB" id="A0A8H6YWV7"/>
<dbReference type="OrthoDB" id="3046084at2759"/>
<evidence type="ECO:0000256" key="1">
    <source>
        <dbReference type="SAM" id="SignalP"/>
    </source>
</evidence>
<evidence type="ECO:0000313" key="2">
    <source>
        <dbReference type="EMBL" id="KAF7366286.1"/>
    </source>
</evidence>
<gene>
    <name evidence="2" type="ORF">MSAN_00884800</name>
</gene>